<keyword evidence="2" id="KW-1185">Reference proteome</keyword>
<organism evidence="1 2">
    <name type="scientific">Enterococcus aquimarinus</name>
    <dbReference type="NCBI Taxonomy" id="328396"/>
    <lineage>
        <taxon>Bacteria</taxon>
        <taxon>Bacillati</taxon>
        <taxon>Bacillota</taxon>
        <taxon>Bacilli</taxon>
        <taxon>Lactobacillales</taxon>
        <taxon>Enterococcaceae</taxon>
        <taxon>Enterococcus</taxon>
    </lineage>
</organism>
<dbReference type="STRING" id="328396.RU93_GL001998"/>
<dbReference type="EMBL" id="JXKD01000006">
    <property type="protein sequence ID" value="OJG10785.1"/>
    <property type="molecule type" value="Genomic_DNA"/>
</dbReference>
<gene>
    <name evidence="1" type="ORF">RU93_GL001998</name>
</gene>
<evidence type="ECO:0000313" key="2">
    <source>
        <dbReference type="Proteomes" id="UP000182149"/>
    </source>
</evidence>
<protein>
    <submittedName>
        <fullName evidence="1">Uncharacterized protein</fullName>
    </submittedName>
</protein>
<accession>A0A1L8QTF4</accession>
<proteinExistence type="predicted"/>
<reference evidence="1 2" key="1">
    <citation type="submission" date="2014-12" db="EMBL/GenBank/DDBJ databases">
        <title>Draft genome sequences of 29 type strains of Enterococci.</title>
        <authorList>
            <person name="Zhong Z."/>
            <person name="Sun Z."/>
            <person name="Liu W."/>
            <person name="Zhang W."/>
            <person name="Zhang H."/>
        </authorList>
    </citation>
    <scope>NUCLEOTIDE SEQUENCE [LARGE SCALE GENOMIC DNA]</scope>
    <source>
        <strain evidence="1 2">DSM 17690</strain>
    </source>
</reference>
<evidence type="ECO:0000313" key="1">
    <source>
        <dbReference type="EMBL" id="OJG10785.1"/>
    </source>
</evidence>
<comment type="caution">
    <text evidence="1">The sequence shown here is derived from an EMBL/GenBank/DDBJ whole genome shotgun (WGS) entry which is preliminary data.</text>
</comment>
<name>A0A1L8QTF4_9ENTE</name>
<dbReference type="AlphaFoldDB" id="A0A1L8QTF4"/>
<sequence>MHHNTHAIFLRFIEKKQLIALYLLFNVILTREKKIIIVKM</sequence>
<dbReference type="Proteomes" id="UP000182149">
    <property type="component" value="Unassembled WGS sequence"/>
</dbReference>